<feature type="compositionally biased region" description="Low complexity" evidence="1">
    <location>
        <begin position="93"/>
        <end position="108"/>
    </location>
</feature>
<evidence type="ECO:0000313" key="2">
    <source>
        <dbReference type="EMBL" id="KAF2179674.1"/>
    </source>
</evidence>
<dbReference type="AlphaFoldDB" id="A0A6A6DJI3"/>
<keyword evidence="3" id="KW-1185">Reference proteome</keyword>
<gene>
    <name evidence="2" type="ORF">K469DRAFT_716036</name>
</gene>
<dbReference type="EMBL" id="ML994663">
    <property type="protein sequence ID" value="KAF2179674.1"/>
    <property type="molecule type" value="Genomic_DNA"/>
</dbReference>
<dbReference type="OrthoDB" id="3795027at2759"/>
<feature type="region of interest" description="Disordered" evidence="1">
    <location>
        <begin position="1"/>
        <end position="111"/>
    </location>
</feature>
<feature type="compositionally biased region" description="Polar residues" evidence="1">
    <location>
        <begin position="12"/>
        <end position="26"/>
    </location>
</feature>
<dbReference type="Proteomes" id="UP000800200">
    <property type="component" value="Unassembled WGS sequence"/>
</dbReference>
<evidence type="ECO:0000256" key="1">
    <source>
        <dbReference type="SAM" id="MobiDB-lite"/>
    </source>
</evidence>
<proteinExistence type="predicted"/>
<reference evidence="2" key="1">
    <citation type="journal article" date="2020" name="Stud. Mycol.">
        <title>101 Dothideomycetes genomes: a test case for predicting lifestyles and emergence of pathogens.</title>
        <authorList>
            <person name="Haridas S."/>
            <person name="Albert R."/>
            <person name="Binder M."/>
            <person name="Bloem J."/>
            <person name="Labutti K."/>
            <person name="Salamov A."/>
            <person name="Andreopoulos B."/>
            <person name="Baker S."/>
            <person name="Barry K."/>
            <person name="Bills G."/>
            <person name="Bluhm B."/>
            <person name="Cannon C."/>
            <person name="Castanera R."/>
            <person name="Culley D."/>
            <person name="Daum C."/>
            <person name="Ezra D."/>
            <person name="Gonzalez J."/>
            <person name="Henrissat B."/>
            <person name="Kuo A."/>
            <person name="Liang C."/>
            <person name="Lipzen A."/>
            <person name="Lutzoni F."/>
            <person name="Magnuson J."/>
            <person name="Mondo S."/>
            <person name="Nolan M."/>
            <person name="Ohm R."/>
            <person name="Pangilinan J."/>
            <person name="Park H.-J."/>
            <person name="Ramirez L."/>
            <person name="Alfaro M."/>
            <person name="Sun H."/>
            <person name="Tritt A."/>
            <person name="Yoshinaga Y."/>
            <person name="Zwiers L.-H."/>
            <person name="Turgeon B."/>
            <person name="Goodwin S."/>
            <person name="Spatafora J."/>
            <person name="Crous P."/>
            <person name="Grigoriev I."/>
        </authorList>
    </citation>
    <scope>NUCLEOTIDE SEQUENCE</scope>
    <source>
        <strain evidence="2">CBS 207.26</strain>
    </source>
</reference>
<accession>A0A6A6DJI3</accession>
<sequence length="312" mass="34928">MTSVASPIEQWTIMNHSDATESQAPAPSTEPKAEPKIELTVNAKPAEKNEKDSHCTCPVHPKLDRKDTVESSLSDDEIAPARSGRPRRRAPYRRYSPSPIRIRSRSPPDTIRVSSSKTLLEKVGTFDGVADLPYPARSSIYLTTFPFTDRDVEKWTWLFGIAVEGTWMFERGGLGTDDERFGHYGAVFDGGNRRSRSPYYDPLGSDIPNVYLSRALDASIIPEEEMEKKVRYWIVVQNRARPPAYKLLVAESRQAAGIMAYYEALTGNSVVFVGAVLEQKMRLGRVKFRKVEDLNEAEKVQGEDEGVVGVVC</sequence>
<protein>
    <submittedName>
        <fullName evidence="2">Uncharacterized protein</fullName>
    </submittedName>
</protein>
<organism evidence="2 3">
    <name type="scientific">Zopfia rhizophila CBS 207.26</name>
    <dbReference type="NCBI Taxonomy" id="1314779"/>
    <lineage>
        <taxon>Eukaryota</taxon>
        <taxon>Fungi</taxon>
        <taxon>Dikarya</taxon>
        <taxon>Ascomycota</taxon>
        <taxon>Pezizomycotina</taxon>
        <taxon>Dothideomycetes</taxon>
        <taxon>Dothideomycetes incertae sedis</taxon>
        <taxon>Zopfiaceae</taxon>
        <taxon>Zopfia</taxon>
    </lineage>
</organism>
<feature type="compositionally biased region" description="Basic and acidic residues" evidence="1">
    <location>
        <begin position="45"/>
        <end position="54"/>
    </location>
</feature>
<name>A0A6A6DJI3_9PEZI</name>
<evidence type="ECO:0000313" key="3">
    <source>
        <dbReference type="Proteomes" id="UP000800200"/>
    </source>
</evidence>